<accession>A0A1E5L6U8</accession>
<organism evidence="8 9">
    <name type="scientific">Desulfuribacillus stibiiarsenatis</name>
    <dbReference type="NCBI Taxonomy" id="1390249"/>
    <lineage>
        <taxon>Bacteria</taxon>
        <taxon>Bacillati</taxon>
        <taxon>Bacillota</taxon>
        <taxon>Desulfuribacillia</taxon>
        <taxon>Desulfuribacillales</taxon>
        <taxon>Desulfuribacillaceae</taxon>
        <taxon>Desulfuribacillus</taxon>
    </lineage>
</organism>
<keyword evidence="5" id="KW-0456">Lyase</keyword>
<dbReference type="GO" id="GO:0046872">
    <property type="term" value="F:metal ion binding"/>
    <property type="evidence" value="ECO:0007669"/>
    <property type="project" value="UniProtKB-KW"/>
</dbReference>
<dbReference type="SUPFAM" id="SSF55620">
    <property type="entry name" value="Tetrahydrobiopterin biosynthesis enzymes-like"/>
    <property type="match status" value="1"/>
</dbReference>
<dbReference type="PANTHER" id="PTHR12589:SF8">
    <property type="entry name" value="6-CARBOXY-5,6,7,8-TETRAHYDROPTERIN SYNTHASE"/>
    <property type="match status" value="1"/>
</dbReference>
<dbReference type="PIRSF" id="PIRSF006113">
    <property type="entry name" value="PTP_synth"/>
    <property type="match status" value="1"/>
</dbReference>
<feature type="binding site" evidence="7">
    <location>
        <position position="14"/>
    </location>
    <ligand>
        <name>Zn(2+)</name>
        <dbReference type="ChEBI" id="CHEBI:29105"/>
    </ligand>
</feature>
<dbReference type="GO" id="GO:0008616">
    <property type="term" value="P:tRNA queuosine(34) biosynthetic process"/>
    <property type="evidence" value="ECO:0007669"/>
    <property type="project" value="UniProtKB-KW"/>
</dbReference>
<dbReference type="AlphaFoldDB" id="A0A1E5L6U8"/>
<evidence type="ECO:0000256" key="3">
    <source>
        <dbReference type="ARBA" id="ARBA00018141"/>
    </source>
</evidence>
<dbReference type="NCBIfam" id="TIGR03367">
    <property type="entry name" value="queuosine_QueD"/>
    <property type="match status" value="1"/>
</dbReference>
<dbReference type="InterPro" id="IPR007115">
    <property type="entry name" value="6-PTP_synth/QueD"/>
</dbReference>
<feature type="active site" description="Proton acceptor" evidence="6">
    <location>
        <position position="23"/>
    </location>
</feature>
<gene>
    <name evidence="8" type="ORF">BHU72_02835</name>
</gene>
<reference evidence="8 9" key="1">
    <citation type="submission" date="2016-09" db="EMBL/GenBank/DDBJ databases">
        <title>Desulfuribacillus arsenicus sp. nov., an obligately anaerobic, dissimilatory arsenic- and antimonate-reducing bacterium isolated from anoxic sediments.</title>
        <authorList>
            <person name="Abin C.A."/>
            <person name="Hollibaugh J.T."/>
        </authorList>
    </citation>
    <scope>NUCLEOTIDE SEQUENCE [LARGE SCALE GENOMIC DNA]</scope>
    <source>
        <strain evidence="8 9">MLFW-2</strain>
    </source>
</reference>
<feature type="active site" description="Charge relay system" evidence="6">
    <location>
        <position position="114"/>
    </location>
</feature>
<keyword evidence="5" id="KW-0671">Queuosine biosynthesis</keyword>
<comment type="cofactor">
    <cofactor evidence="5 7">
        <name>Zn(2+)</name>
        <dbReference type="ChEBI" id="CHEBI:29105"/>
    </cofactor>
    <text evidence="5 7">Binds 1 zinc ion per subunit.</text>
</comment>
<dbReference type="Pfam" id="PF01242">
    <property type="entry name" value="PTPS"/>
    <property type="match status" value="1"/>
</dbReference>
<dbReference type="Proteomes" id="UP000095255">
    <property type="component" value="Unassembled WGS sequence"/>
</dbReference>
<dbReference type="InterPro" id="IPR038418">
    <property type="entry name" value="6-PTP_synth/QueD_sf"/>
</dbReference>
<evidence type="ECO:0000256" key="7">
    <source>
        <dbReference type="PIRSR" id="PIRSR006113-2"/>
    </source>
</evidence>
<dbReference type="RefSeq" id="WP_069701818.1">
    <property type="nucleotide sequence ID" value="NZ_MJAT01000012.1"/>
</dbReference>
<evidence type="ECO:0000313" key="9">
    <source>
        <dbReference type="Proteomes" id="UP000095255"/>
    </source>
</evidence>
<protein>
    <recommendedName>
        <fullName evidence="3 5">6-carboxy-5,6,7,8-tetrahydropterin synthase</fullName>
        <ecNumber evidence="5">4.-.-.-</ecNumber>
    </recommendedName>
</protein>
<proteinExistence type="inferred from homology"/>
<dbReference type="UniPathway" id="UPA00391"/>
<evidence type="ECO:0000256" key="2">
    <source>
        <dbReference type="ARBA" id="ARBA00008900"/>
    </source>
</evidence>
<comment type="pathway">
    <text evidence="1 5">Purine metabolism; 7-cyano-7-deazaguanine biosynthesis.</text>
</comment>
<keyword evidence="9" id="KW-1185">Reference proteome</keyword>
<comment type="caution">
    <text evidence="8">The sequence shown here is derived from an EMBL/GenBank/DDBJ whole genome shotgun (WGS) entry which is preliminary data.</text>
</comment>
<dbReference type="Gene3D" id="3.30.479.10">
    <property type="entry name" value="6-pyruvoyl tetrahydropterin synthase/QueD"/>
    <property type="match status" value="1"/>
</dbReference>
<comment type="catalytic activity">
    <reaction evidence="4 5">
        <text>7,8-dihydroneopterin 3'-triphosphate + H2O = 6-carboxy-5,6,7,8-tetrahydropterin + triphosphate + acetaldehyde + 2 H(+)</text>
        <dbReference type="Rhea" id="RHEA:27966"/>
        <dbReference type="ChEBI" id="CHEBI:15343"/>
        <dbReference type="ChEBI" id="CHEBI:15377"/>
        <dbReference type="ChEBI" id="CHEBI:15378"/>
        <dbReference type="ChEBI" id="CHEBI:18036"/>
        <dbReference type="ChEBI" id="CHEBI:58462"/>
        <dbReference type="ChEBI" id="CHEBI:61032"/>
        <dbReference type="EC" id="4.1.2.50"/>
    </reaction>
</comment>
<feature type="active site" description="Charge relay system" evidence="6">
    <location>
        <position position="67"/>
    </location>
</feature>
<dbReference type="PANTHER" id="PTHR12589">
    <property type="entry name" value="PYRUVOYL TETRAHYDROBIOPTERIN SYNTHASE"/>
    <property type="match status" value="1"/>
</dbReference>
<evidence type="ECO:0000256" key="5">
    <source>
        <dbReference type="PIRNR" id="PIRNR006113"/>
    </source>
</evidence>
<evidence type="ECO:0000256" key="6">
    <source>
        <dbReference type="PIRSR" id="PIRSR006113-1"/>
    </source>
</evidence>
<keyword evidence="5 7" id="KW-0479">Metal-binding</keyword>
<comment type="similarity">
    <text evidence="2 5">Belongs to the PTPS family. QueD subfamily.</text>
</comment>
<dbReference type="OrthoDB" id="9804698at2"/>
<dbReference type="STRING" id="1390249.BHU72_02835"/>
<keyword evidence="5 7" id="KW-0862">Zinc</keyword>
<feature type="binding site" evidence="7">
    <location>
        <position position="29"/>
    </location>
    <ligand>
        <name>Zn(2+)</name>
        <dbReference type="ChEBI" id="CHEBI:29105"/>
    </ligand>
</feature>
<name>A0A1E5L6U8_9FIRM</name>
<evidence type="ECO:0000256" key="4">
    <source>
        <dbReference type="ARBA" id="ARBA00048807"/>
    </source>
</evidence>
<evidence type="ECO:0000313" key="8">
    <source>
        <dbReference type="EMBL" id="OEH85734.1"/>
    </source>
</evidence>
<sequence>MYELKIITHFDSAHSLRGYNGDCANLHGHTWTIEVYVEGDQLNEIGLLVDFKEVKKYTNEIIKRFDHQCINQIPGFRENELNPTAENLSRYIYEELAKLMSHIDIQLKKISVWESPNACATYFPNGKS</sequence>
<dbReference type="EMBL" id="MJAT01000012">
    <property type="protein sequence ID" value="OEH85734.1"/>
    <property type="molecule type" value="Genomic_DNA"/>
</dbReference>
<dbReference type="EC" id="4.-.-.-" evidence="5"/>
<evidence type="ECO:0000256" key="1">
    <source>
        <dbReference type="ARBA" id="ARBA00005061"/>
    </source>
</evidence>
<feature type="binding site" evidence="7">
    <location>
        <position position="27"/>
    </location>
    <ligand>
        <name>Zn(2+)</name>
        <dbReference type="ChEBI" id="CHEBI:29105"/>
    </ligand>
</feature>
<dbReference type="GO" id="GO:0070497">
    <property type="term" value="F:6-carboxytetrahydropterin synthase activity"/>
    <property type="evidence" value="ECO:0007669"/>
    <property type="project" value="UniProtKB-EC"/>
</dbReference>